<evidence type="ECO:0000256" key="1">
    <source>
        <dbReference type="ARBA" id="ARBA00007592"/>
    </source>
</evidence>
<dbReference type="InterPro" id="IPR002220">
    <property type="entry name" value="DapA-like"/>
</dbReference>
<dbReference type="PANTHER" id="PTHR12128">
    <property type="entry name" value="DIHYDRODIPICOLINATE SYNTHASE"/>
    <property type="match status" value="1"/>
</dbReference>
<accession>A0A939LQE2</accession>
<proteinExistence type="inferred from homology"/>
<dbReference type="CDD" id="cd00408">
    <property type="entry name" value="DHDPS-like"/>
    <property type="match status" value="1"/>
</dbReference>
<dbReference type="Pfam" id="PF00701">
    <property type="entry name" value="DHDPS"/>
    <property type="match status" value="1"/>
</dbReference>
<comment type="caution">
    <text evidence="6">The sequence shown here is derived from an EMBL/GenBank/DDBJ whole genome shotgun (WGS) entry which is preliminary data.</text>
</comment>
<dbReference type="AlphaFoldDB" id="A0A939LQE2"/>
<dbReference type="PIRSF" id="PIRSF001365">
    <property type="entry name" value="DHDPS"/>
    <property type="match status" value="1"/>
</dbReference>
<evidence type="ECO:0000256" key="4">
    <source>
        <dbReference type="PIRSR" id="PIRSR001365-1"/>
    </source>
</evidence>
<dbReference type="Gene3D" id="3.20.20.70">
    <property type="entry name" value="Aldolase class I"/>
    <property type="match status" value="1"/>
</dbReference>
<dbReference type="PANTHER" id="PTHR12128:SF66">
    <property type="entry name" value="4-HYDROXY-2-OXOGLUTARATE ALDOLASE, MITOCHONDRIAL"/>
    <property type="match status" value="1"/>
</dbReference>
<evidence type="ECO:0000256" key="3">
    <source>
        <dbReference type="PIRNR" id="PIRNR001365"/>
    </source>
</evidence>
<name>A0A939LQE2_9CELL</name>
<feature type="active site" description="Schiff-base intermediate with substrate" evidence="4">
    <location>
        <position position="159"/>
    </location>
</feature>
<organism evidence="6 7">
    <name type="scientific">Actinotalea soli</name>
    <dbReference type="NCBI Taxonomy" id="2819234"/>
    <lineage>
        <taxon>Bacteria</taxon>
        <taxon>Bacillati</taxon>
        <taxon>Actinomycetota</taxon>
        <taxon>Actinomycetes</taxon>
        <taxon>Micrococcales</taxon>
        <taxon>Cellulomonadaceae</taxon>
        <taxon>Actinotalea</taxon>
    </lineage>
</organism>
<comment type="similarity">
    <text evidence="1 3">Belongs to the DapA family.</text>
</comment>
<evidence type="ECO:0000256" key="2">
    <source>
        <dbReference type="ARBA" id="ARBA00023239"/>
    </source>
</evidence>
<keyword evidence="2 3" id="KW-0456">Lyase</keyword>
<reference evidence="6" key="1">
    <citation type="submission" date="2021-03" db="EMBL/GenBank/DDBJ databases">
        <title>Actinotalea soli sp. nov., isolated from soil.</title>
        <authorList>
            <person name="Ping W."/>
            <person name="Zhang J."/>
        </authorList>
    </citation>
    <scope>NUCLEOTIDE SEQUENCE</scope>
    <source>
        <strain evidence="6">BY-33</strain>
    </source>
</reference>
<keyword evidence="7" id="KW-1185">Reference proteome</keyword>
<evidence type="ECO:0000313" key="6">
    <source>
        <dbReference type="EMBL" id="MBO1752506.1"/>
    </source>
</evidence>
<sequence length="294" mass="30507">MQPGLCAFPLTPMRDESVDDAALATLVSRLVAGGVDSVGVLGSTGVCAYLSRDERRAAIDAAVSAAGEMPVIAGVGALRTRDVLTYVEDAQAAGASALLVAPVSYHRLRQEEVFGLYADVASSSSVPVVVYENPSTTAFTFTDELYARIAQLPSIAGVKIPPPAPGTAADRVAHLRELLPADATIGVSGDWAAAEALTSGCHAWYSVLAGLFPRTARALADAAAAGDADAAHQHSSTLDPIWSLFKEHGSLRVMAAAAEALGLVDAPCLPRPLLALDEHYRPAVEDALRRTGLI</sequence>
<dbReference type="SUPFAM" id="SSF51569">
    <property type="entry name" value="Aldolase"/>
    <property type="match status" value="1"/>
</dbReference>
<protein>
    <submittedName>
        <fullName evidence="6">Dihydrodipicolinate synthase family protein</fullName>
    </submittedName>
</protein>
<feature type="active site" description="Proton donor/acceptor" evidence="4">
    <location>
        <position position="131"/>
    </location>
</feature>
<dbReference type="InterPro" id="IPR013785">
    <property type="entry name" value="Aldolase_TIM"/>
</dbReference>
<feature type="binding site" evidence="5">
    <location>
        <position position="44"/>
    </location>
    <ligand>
        <name>pyruvate</name>
        <dbReference type="ChEBI" id="CHEBI:15361"/>
    </ligand>
</feature>
<dbReference type="Proteomes" id="UP000664209">
    <property type="component" value="Unassembled WGS sequence"/>
</dbReference>
<dbReference type="GO" id="GO:0005829">
    <property type="term" value="C:cytosol"/>
    <property type="evidence" value="ECO:0007669"/>
    <property type="project" value="TreeGrafter"/>
</dbReference>
<evidence type="ECO:0000313" key="7">
    <source>
        <dbReference type="Proteomes" id="UP000664209"/>
    </source>
</evidence>
<evidence type="ECO:0000256" key="5">
    <source>
        <dbReference type="PIRSR" id="PIRSR001365-2"/>
    </source>
</evidence>
<gene>
    <name evidence="6" type="ORF">J4G33_11905</name>
</gene>
<dbReference type="EMBL" id="JAGEMK010000006">
    <property type="protein sequence ID" value="MBO1752506.1"/>
    <property type="molecule type" value="Genomic_DNA"/>
</dbReference>
<dbReference type="PRINTS" id="PR00146">
    <property type="entry name" value="DHPICSNTHASE"/>
</dbReference>
<dbReference type="SMART" id="SM01130">
    <property type="entry name" value="DHDPS"/>
    <property type="match status" value="1"/>
</dbReference>
<dbReference type="GO" id="GO:0008840">
    <property type="term" value="F:4-hydroxy-tetrahydrodipicolinate synthase activity"/>
    <property type="evidence" value="ECO:0007669"/>
    <property type="project" value="TreeGrafter"/>
</dbReference>